<dbReference type="Proteomes" id="UP001431926">
    <property type="component" value="Chromosome"/>
</dbReference>
<dbReference type="Gene3D" id="3.30.300.30">
    <property type="match status" value="1"/>
</dbReference>
<dbReference type="InterPro" id="IPR045851">
    <property type="entry name" value="AMP-bd_C_sf"/>
</dbReference>
<dbReference type="InterPro" id="IPR000873">
    <property type="entry name" value="AMP-dep_synth/lig_dom"/>
</dbReference>
<feature type="compositionally biased region" description="Polar residues" evidence="2">
    <location>
        <begin position="1"/>
        <end position="11"/>
    </location>
</feature>
<dbReference type="RefSeq" id="WP_329355357.1">
    <property type="nucleotide sequence ID" value="NZ_CP109490.1"/>
</dbReference>
<keyword evidence="6" id="KW-1185">Reference proteome</keyword>
<evidence type="ECO:0000256" key="1">
    <source>
        <dbReference type="ARBA" id="ARBA00022598"/>
    </source>
</evidence>
<dbReference type="InterPro" id="IPR025110">
    <property type="entry name" value="AMP-bd_C"/>
</dbReference>
<dbReference type="SUPFAM" id="SSF56801">
    <property type="entry name" value="Acetyl-CoA synthetase-like"/>
    <property type="match status" value="1"/>
</dbReference>
<organism evidence="5 6">
    <name type="scientific">Streptomyces anulatus</name>
    <name type="common">Streptomyces chrysomallus</name>
    <dbReference type="NCBI Taxonomy" id="1892"/>
    <lineage>
        <taxon>Bacteria</taxon>
        <taxon>Bacillati</taxon>
        <taxon>Actinomycetota</taxon>
        <taxon>Actinomycetes</taxon>
        <taxon>Kitasatosporales</taxon>
        <taxon>Streptomycetaceae</taxon>
        <taxon>Streptomyces</taxon>
    </lineage>
</organism>
<feature type="region of interest" description="Disordered" evidence="2">
    <location>
        <begin position="1"/>
        <end position="56"/>
    </location>
</feature>
<evidence type="ECO:0000259" key="3">
    <source>
        <dbReference type="Pfam" id="PF00501"/>
    </source>
</evidence>
<reference evidence="5" key="1">
    <citation type="submission" date="2022-10" db="EMBL/GenBank/DDBJ databases">
        <title>The complete genomes of actinobacterial strains from the NBC collection.</title>
        <authorList>
            <person name="Joergensen T.S."/>
            <person name="Alvarez Arevalo M."/>
            <person name="Sterndorff E.B."/>
            <person name="Faurdal D."/>
            <person name="Vuksanovic O."/>
            <person name="Mourched A.-S."/>
            <person name="Charusanti P."/>
            <person name="Shaw S."/>
            <person name="Blin K."/>
            <person name="Weber T."/>
        </authorList>
    </citation>
    <scope>NUCLEOTIDE SEQUENCE</scope>
    <source>
        <strain evidence="5">NBC_01436</strain>
    </source>
</reference>
<evidence type="ECO:0000259" key="4">
    <source>
        <dbReference type="Pfam" id="PF13193"/>
    </source>
</evidence>
<evidence type="ECO:0000313" key="5">
    <source>
        <dbReference type="EMBL" id="WUX36158.1"/>
    </source>
</evidence>
<proteinExistence type="predicted"/>
<dbReference type="PANTHER" id="PTHR43352">
    <property type="entry name" value="ACETYL-COA SYNTHETASE"/>
    <property type="match status" value="1"/>
</dbReference>
<evidence type="ECO:0000313" key="6">
    <source>
        <dbReference type="Proteomes" id="UP001431926"/>
    </source>
</evidence>
<protein>
    <submittedName>
        <fullName evidence="5">AMP-binding protein</fullName>
    </submittedName>
</protein>
<feature type="domain" description="AMP-dependent synthetase/ligase" evidence="3">
    <location>
        <begin position="74"/>
        <end position="421"/>
    </location>
</feature>
<keyword evidence="1" id="KW-0436">Ligase</keyword>
<name>A0ABZ1ZF05_STRAQ</name>
<evidence type="ECO:0000256" key="2">
    <source>
        <dbReference type="SAM" id="MobiDB-lite"/>
    </source>
</evidence>
<dbReference type="InterPro" id="IPR020845">
    <property type="entry name" value="AMP-binding_CS"/>
</dbReference>
<feature type="domain" description="AMP-binding enzyme C-terminal" evidence="4">
    <location>
        <begin position="476"/>
        <end position="551"/>
    </location>
</feature>
<dbReference type="EMBL" id="CP109491">
    <property type="protein sequence ID" value="WUX36158.1"/>
    <property type="molecule type" value="Genomic_DNA"/>
</dbReference>
<dbReference type="Gene3D" id="3.40.50.12780">
    <property type="entry name" value="N-terminal domain of ligase-like"/>
    <property type="match status" value="1"/>
</dbReference>
<gene>
    <name evidence="5" type="ORF">OG367_07870</name>
</gene>
<dbReference type="PANTHER" id="PTHR43352:SF1">
    <property type="entry name" value="ANTHRANILATE--COA LIGASE"/>
    <property type="match status" value="1"/>
</dbReference>
<dbReference type="PROSITE" id="PS00455">
    <property type="entry name" value="AMP_BINDING"/>
    <property type="match status" value="1"/>
</dbReference>
<dbReference type="Pfam" id="PF00501">
    <property type="entry name" value="AMP-binding"/>
    <property type="match status" value="1"/>
</dbReference>
<dbReference type="InterPro" id="IPR042099">
    <property type="entry name" value="ANL_N_sf"/>
</dbReference>
<sequence length="570" mass="61139">MEPNSSPNTPTAAADASVRVPGAHPEPSGHAAGAHADTFTRDHLPPPEQWPKLLLDDPASRYPDRLNCGHELLDRTVEERGADRPALRSGDGSVWSYGELRETVDRIAQVLTDDLGVVPGNRVLLRGPTTPWLAACWLAVMKAGGVAVTVLAQARATELATICSLARISHALCDARSVRDLAEADVDGLRITLFGGDAPGDLTRLAASRSGPYRAVDTAADEVALIAFTSGTTGRPKGCMHLHRDLLAIADTFSRHVLRPSADDVFAGSPPLGFTFGLGGLLVFPLRAGASTLLLEQAGPRQLLPALVRHRVSVLFTAPTAYRTMLGQLDGHDISALRRCVSAGENLPAATWRAWYEATGLRIINGIGATELLHIFISAADDAIRPGTTGVPVPGWQARVVDGRGDELPDGEPGLLAVRGPVGCRYLADPRQTEYVRHGWNMTGDTFVRDPDGYFRYVARADDMIISSGYNIAGPEVEDALLRHPEVAEAAVVGRADELRGEIVVAHVVLTEGSEQTADSLRAHMKANLAPHKCPRVFVFEESLPRTATGKLQRFLLRDRPGSTPSRPLE</sequence>
<dbReference type="Pfam" id="PF13193">
    <property type="entry name" value="AMP-binding_C"/>
    <property type="match status" value="1"/>
</dbReference>
<accession>A0ABZ1ZF05</accession>